<dbReference type="AlphaFoldDB" id="X0U359"/>
<proteinExistence type="predicted"/>
<organism evidence="1">
    <name type="scientific">marine sediment metagenome</name>
    <dbReference type="NCBI Taxonomy" id="412755"/>
    <lineage>
        <taxon>unclassified sequences</taxon>
        <taxon>metagenomes</taxon>
        <taxon>ecological metagenomes</taxon>
    </lineage>
</organism>
<feature type="non-terminal residue" evidence="1">
    <location>
        <position position="283"/>
    </location>
</feature>
<reference evidence="1" key="1">
    <citation type="journal article" date="2014" name="Front. Microbiol.">
        <title>High frequency of phylogenetically diverse reductive dehalogenase-homologous genes in deep subseafloor sedimentary metagenomes.</title>
        <authorList>
            <person name="Kawai M."/>
            <person name="Futagami T."/>
            <person name="Toyoda A."/>
            <person name="Takaki Y."/>
            <person name="Nishi S."/>
            <person name="Hori S."/>
            <person name="Arai W."/>
            <person name="Tsubouchi T."/>
            <person name="Morono Y."/>
            <person name="Uchiyama I."/>
            <person name="Ito T."/>
            <person name="Fujiyama A."/>
            <person name="Inagaki F."/>
            <person name="Takami H."/>
        </authorList>
    </citation>
    <scope>NUCLEOTIDE SEQUENCE</scope>
    <source>
        <strain evidence="1">Expedition CK06-06</strain>
    </source>
</reference>
<dbReference type="EMBL" id="BARS01015738">
    <property type="protein sequence ID" value="GAF93801.1"/>
    <property type="molecule type" value="Genomic_DNA"/>
</dbReference>
<evidence type="ECO:0000313" key="1">
    <source>
        <dbReference type="EMBL" id="GAF93801.1"/>
    </source>
</evidence>
<protein>
    <submittedName>
        <fullName evidence="1">Uncharacterized protein</fullName>
    </submittedName>
</protein>
<sequence length="283" mass="30766">GGGRITTFIPCESSGQIKGWQSGSCQVRFVSETTYVQTFIFEHIFVILPYYLEGELTDLLNGVQPTRFQGDNTLKYAIQTEFRDVLSNPNTAKSDVDDVLLGSVGGFGQNYNGFNNEYSIVSIDYEEVATTNSADGIITDVATKVTVVVNSLNSTFVAGVSIFGVYHSYLPDEADYTDQTDVYKDVWLYDNQIQTLGTGALGSTIVTNVEGAFDSTSQITITFEVAFSVAQQLLIDATKNYAIGIQVADTSLSTDNSDKVIMLADARAYVKDSDVPGLLSIDE</sequence>
<name>X0U359_9ZZZZ</name>
<gene>
    <name evidence="1" type="ORF">S01H1_25992</name>
</gene>
<accession>X0U359</accession>
<feature type="non-terminal residue" evidence="1">
    <location>
        <position position="1"/>
    </location>
</feature>
<comment type="caution">
    <text evidence="1">The sequence shown here is derived from an EMBL/GenBank/DDBJ whole genome shotgun (WGS) entry which is preliminary data.</text>
</comment>